<dbReference type="PANTHER" id="PTHR12629">
    <property type="entry name" value="DIPHOSPHOINOSITOL POLYPHOSPHATE PHOSPHOHYDROLASE"/>
    <property type="match status" value="1"/>
</dbReference>
<evidence type="ECO:0000256" key="7">
    <source>
        <dbReference type="ARBA" id="ARBA00023211"/>
    </source>
</evidence>
<proteinExistence type="inferred from homology"/>
<keyword evidence="5" id="KW-0378">Hydrolase</keyword>
<evidence type="ECO:0000256" key="3">
    <source>
        <dbReference type="ARBA" id="ARBA00005582"/>
    </source>
</evidence>
<sequence>MKNETKKLVHLPSRIGRELQRFHMGRRQVVGCIPYRYVNNFFTPGHDVLEVLMVSSQKGKKMLFPKGGWEKDESKREAALRETFEEAGVVGSIQSELGQWIYKSKAQDTLHDVYMFPLLFEEQLEYWPEKDFRQRKWVKVTEAKELCAHMWMREALDLLVQRLTTDELHANDKLDVTKARTDDLSKSSKSQPLETVIRAPHNVVENKSSTGFHLSSEAVFRCSISSSYVLRINGSSTLLRSAV</sequence>
<dbReference type="PANTHER" id="PTHR12629:SF42">
    <property type="entry name" value="OS02G0734300 PROTEIN"/>
    <property type="match status" value="1"/>
</dbReference>
<keyword evidence="6" id="KW-0460">Magnesium</keyword>
<dbReference type="InterPro" id="IPR000086">
    <property type="entry name" value="NUDIX_hydrolase_dom"/>
</dbReference>
<dbReference type="Gene3D" id="3.90.79.10">
    <property type="entry name" value="Nucleoside Triphosphate Pyrophosphohydrolase"/>
    <property type="match status" value="1"/>
</dbReference>
<dbReference type="Pfam" id="PF00293">
    <property type="entry name" value="NUDIX"/>
    <property type="match status" value="1"/>
</dbReference>
<evidence type="ECO:0000256" key="4">
    <source>
        <dbReference type="ARBA" id="ARBA00022723"/>
    </source>
</evidence>
<keyword evidence="7" id="KW-0464">Manganese</keyword>
<evidence type="ECO:0000259" key="8">
    <source>
        <dbReference type="PROSITE" id="PS51462"/>
    </source>
</evidence>
<comment type="caution">
    <text evidence="9">The sequence shown here is derived from an EMBL/GenBank/DDBJ whole genome shotgun (WGS) entry which is preliminary data.</text>
</comment>
<dbReference type="FunFam" id="3.90.79.10:FF:000022">
    <property type="entry name" value="Nudix hydrolase 17, mitochondrial"/>
    <property type="match status" value="1"/>
</dbReference>
<comment type="cofactor">
    <cofactor evidence="2">
        <name>Mg(2+)</name>
        <dbReference type="ChEBI" id="CHEBI:18420"/>
    </cofactor>
</comment>
<name>A0AAW1K4G2_SAPOF</name>
<accession>A0AAW1K4G2</accession>
<evidence type="ECO:0000313" key="10">
    <source>
        <dbReference type="Proteomes" id="UP001443914"/>
    </source>
</evidence>
<evidence type="ECO:0000313" key="9">
    <source>
        <dbReference type="EMBL" id="KAK9714316.1"/>
    </source>
</evidence>
<evidence type="ECO:0000256" key="1">
    <source>
        <dbReference type="ARBA" id="ARBA00001936"/>
    </source>
</evidence>
<dbReference type="GO" id="GO:0005634">
    <property type="term" value="C:nucleus"/>
    <property type="evidence" value="ECO:0007669"/>
    <property type="project" value="TreeGrafter"/>
</dbReference>
<dbReference type="InterPro" id="IPR015797">
    <property type="entry name" value="NUDIX_hydrolase-like_dom_sf"/>
</dbReference>
<dbReference type="InterPro" id="IPR020084">
    <property type="entry name" value="NUDIX_hydrolase_CS"/>
</dbReference>
<dbReference type="PROSITE" id="PS00893">
    <property type="entry name" value="NUDIX_BOX"/>
    <property type="match status" value="1"/>
</dbReference>
<dbReference type="GO" id="GO:0005737">
    <property type="term" value="C:cytoplasm"/>
    <property type="evidence" value="ECO:0007669"/>
    <property type="project" value="TreeGrafter"/>
</dbReference>
<dbReference type="EMBL" id="JBDFQZ010000006">
    <property type="protein sequence ID" value="KAK9714316.1"/>
    <property type="molecule type" value="Genomic_DNA"/>
</dbReference>
<keyword evidence="10" id="KW-1185">Reference proteome</keyword>
<dbReference type="Proteomes" id="UP001443914">
    <property type="component" value="Unassembled WGS sequence"/>
</dbReference>
<feature type="domain" description="Nudix hydrolase" evidence="8">
    <location>
        <begin position="25"/>
        <end position="160"/>
    </location>
</feature>
<comment type="cofactor">
    <cofactor evidence="1">
        <name>Mn(2+)</name>
        <dbReference type="ChEBI" id="CHEBI:29035"/>
    </cofactor>
</comment>
<evidence type="ECO:0000256" key="6">
    <source>
        <dbReference type="ARBA" id="ARBA00022842"/>
    </source>
</evidence>
<dbReference type="CDD" id="cd04666">
    <property type="entry name" value="NUDIX_DIPP2_like_Nudt4"/>
    <property type="match status" value="1"/>
</dbReference>
<reference evidence="9" key="1">
    <citation type="submission" date="2024-03" db="EMBL/GenBank/DDBJ databases">
        <title>WGS assembly of Saponaria officinalis var. Norfolk2.</title>
        <authorList>
            <person name="Jenkins J."/>
            <person name="Shu S."/>
            <person name="Grimwood J."/>
            <person name="Barry K."/>
            <person name="Goodstein D."/>
            <person name="Schmutz J."/>
            <person name="Leebens-Mack J."/>
            <person name="Osbourn A."/>
        </authorList>
    </citation>
    <scope>NUCLEOTIDE SEQUENCE [LARGE SCALE GENOMIC DNA]</scope>
    <source>
        <strain evidence="9">JIC</strain>
    </source>
</reference>
<dbReference type="InterPro" id="IPR047198">
    <property type="entry name" value="DDP-like_NUDIX"/>
</dbReference>
<protein>
    <recommendedName>
        <fullName evidence="8">Nudix hydrolase domain-containing protein</fullName>
    </recommendedName>
</protein>
<evidence type="ECO:0000256" key="5">
    <source>
        <dbReference type="ARBA" id="ARBA00022801"/>
    </source>
</evidence>
<dbReference type="PROSITE" id="PS51462">
    <property type="entry name" value="NUDIX"/>
    <property type="match status" value="1"/>
</dbReference>
<comment type="similarity">
    <text evidence="3">Belongs to the Nudix hydrolase family.</text>
</comment>
<evidence type="ECO:0000256" key="2">
    <source>
        <dbReference type="ARBA" id="ARBA00001946"/>
    </source>
</evidence>
<dbReference type="AlphaFoldDB" id="A0AAW1K4G2"/>
<gene>
    <name evidence="9" type="ORF">RND81_06G086000</name>
</gene>
<keyword evidence="4" id="KW-0479">Metal-binding</keyword>
<organism evidence="9 10">
    <name type="scientific">Saponaria officinalis</name>
    <name type="common">Common soapwort</name>
    <name type="synonym">Lychnis saponaria</name>
    <dbReference type="NCBI Taxonomy" id="3572"/>
    <lineage>
        <taxon>Eukaryota</taxon>
        <taxon>Viridiplantae</taxon>
        <taxon>Streptophyta</taxon>
        <taxon>Embryophyta</taxon>
        <taxon>Tracheophyta</taxon>
        <taxon>Spermatophyta</taxon>
        <taxon>Magnoliopsida</taxon>
        <taxon>eudicotyledons</taxon>
        <taxon>Gunneridae</taxon>
        <taxon>Pentapetalae</taxon>
        <taxon>Caryophyllales</taxon>
        <taxon>Caryophyllaceae</taxon>
        <taxon>Caryophylleae</taxon>
        <taxon>Saponaria</taxon>
    </lineage>
</organism>
<dbReference type="SUPFAM" id="SSF55811">
    <property type="entry name" value="Nudix"/>
    <property type="match status" value="1"/>
</dbReference>
<dbReference type="GO" id="GO:0046872">
    <property type="term" value="F:metal ion binding"/>
    <property type="evidence" value="ECO:0007669"/>
    <property type="project" value="UniProtKB-KW"/>
</dbReference>
<dbReference type="GO" id="GO:0016462">
    <property type="term" value="F:pyrophosphatase activity"/>
    <property type="evidence" value="ECO:0007669"/>
    <property type="project" value="InterPro"/>
</dbReference>